<dbReference type="PANTHER" id="PTHR12286:SF5">
    <property type="entry name" value="SACCHAROPINE DEHYDROGENASE-LIKE OXIDOREDUCTASE"/>
    <property type="match status" value="1"/>
</dbReference>
<dbReference type="InterPro" id="IPR005097">
    <property type="entry name" value="Sacchrp_dh_NADP-bd"/>
</dbReference>
<keyword evidence="3" id="KW-0812">Transmembrane</keyword>
<name>A0AAD1RDS9_PELCU</name>
<dbReference type="SUPFAM" id="SSF51735">
    <property type="entry name" value="NAD(P)-binding Rossmann-fold domains"/>
    <property type="match status" value="1"/>
</dbReference>
<keyword evidence="6" id="KW-1185">Reference proteome</keyword>
<dbReference type="PANTHER" id="PTHR12286">
    <property type="entry name" value="SACCHAROPINE DEHYDROGENASE-LIKE OXIDOREDUCTASE"/>
    <property type="match status" value="1"/>
</dbReference>
<feature type="transmembrane region" description="Helical" evidence="3">
    <location>
        <begin position="257"/>
        <end position="278"/>
    </location>
</feature>
<evidence type="ECO:0000256" key="2">
    <source>
        <dbReference type="ARBA" id="ARBA00039852"/>
    </source>
</evidence>
<dbReference type="GO" id="GO:0009247">
    <property type="term" value="P:glycolipid biosynthetic process"/>
    <property type="evidence" value="ECO:0007669"/>
    <property type="project" value="TreeGrafter"/>
</dbReference>
<sequence>MASEAPATTRQYQFVVFGASGFTGRYVVEELARVMSEGEAKTPKLRWAVAGRSQVKLEEIVARLARKIGKPHLKSEIGIIICDVDDYATLTRMCKKAAIVLNCVGPYTLYGEPVIKACIENGANYLDLCGEPQFLEEMYLKYDKKAAEKGVYIVGSTLTAVESFFYNVPESVIYHNGSWKSFVHGIGYQNSLKKIKNQMSHKPLPVFCKTLKRDPGLYAIPLLGADTSVVTRTQRYLYEHLQESPVYYSANVAVSSFVSAVLLTFAVFLMSLLATFSWGRNILINYPRFFSCGTFSTEGPTQRQIDETSFKIKFIGEGCSKGKDGQKDIPDLKICTEVSGPEAAYVTTPIVIVQAAMTIFKEPGALPKGGGVLSPGAALSKTRIIDRLRKAGLHFDIKN</sequence>
<dbReference type="Gene3D" id="3.40.50.720">
    <property type="entry name" value="NAD(P)-binding Rossmann-like Domain"/>
    <property type="match status" value="1"/>
</dbReference>
<dbReference type="GO" id="GO:0005739">
    <property type="term" value="C:mitochondrion"/>
    <property type="evidence" value="ECO:0007669"/>
    <property type="project" value="TreeGrafter"/>
</dbReference>
<gene>
    <name evidence="5" type="ORF">PECUL_23A052976</name>
</gene>
<dbReference type="InterPro" id="IPR036291">
    <property type="entry name" value="NAD(P)-bd_dom_sf"/>
</dbReference>
<organism evidence="5 6">
    <name type="scientific">Pelobates cultripes</name>
    <name type="common">Western spadefoot toad</name>
    <dbReference type="NCBI Taxonomy" id="61616"/>
    <lineage>
        <taxon>Eukaryota</taxon>
        <taxon>Metazoa</taxon>
        <taxon>Chordata</taxon>
        <taxon>Craniata</taxon>
        <taxon>Vertebrata</taxon>
        <taxon>Euteleostomi</taxon>
        <taxon>Amphibia</taxon>
        <taxon>Batrachia</taxon>
        <taxon>Anura</taxon>
        <taxon>Pelobatoidea</taxon>
        <taxon>Pelobatidae</taxon>
        <taxon>Pelobates</taxon>
    </lineage>
</organism>
<dbReference type="Proteomes" id="UP001295444">
    <property type="component" value="Chromosome 02"/>
</dbReference>
<keyword evidence="3" id="KW-0472">Membrane</keyword>
<accession>A0AAD1RDS9</accession>
<dbReference type="GO" id="GO:0005886">
    <property type="term" value="C:plasma membrane"/>
    <property type="evidence" value="ECO:0007669"/>
    <property type="project" value="TreeGrafter"/>
</dbReference>
<reference evidence="5" key="1">
    <citation type="submission" date="2022-03" db="EMBL/GenBank/DDBJ databases">
        <authorList>
            <person name="Alioto T."/>
            <person name="Alioto T."/>
            <person name="Gomez Garrido J."/>
        </authorList>
    </citation>
    <scope>NUCLEOTIDE SEQUENCE</scope>
</reference>
<dbReference type="Pfam" id="PF03435">
    <property type="entry name" value="Sacchrp_dh_NADP"/>
    <property type="match status" value="1"/>
</dbReference>
<dbReference type="EMBL" id="OW240913">
    <property type="protein sequence ID" value="CAH2249955.1"/>
    <property type="molecule type" value="Genomic_DNA"/>
</dbReference>
<protein>
    <recommendedName>
        <fullName evidence="2">Saccharopine dehydrogenase-like oxidoreductase</fullName>
    </recommendedName>
</protein>
<evidence type="ECO:0000256" key="1">
    <source>
        <dbReference type="ARBA" id="ARBA00038048"/>
    </source>
</evidence>
<evidence type="ECO:0000313" key="5">
    <source>
        <dbReference type="EMBL" id="CAH2249955.1"/>
    </source>
</evidence>
<evidence type="ECO:0000313" key="6">
    <source>
        <dbReference type="Proteomes" id="UP001295444"/>
    </source>
</evidence>
<dbReference type="InterPro" id="IPR051276">
    <property type="entry name" value="Saccharopine_DH-like_oxidrdct"/>
</dbReference>
<evidence type="ECO:0000256" key="3">
    <source>
        <dbReference type="SAM" id="Phobius"/>
    </source>
</evidence>
<feature type="domain" description="Saccharopine dehydrogenase NADP binding" evidence="4">
    <location>
        <begin position="15"/>
        <end position="154"/>
    </location>
</feature>
<dbReference type="FunFam" id="3.40.50.720:FF:000178">
    <property type="entry name" value="Saccharopine dehydrogenase-like oxidoreductase"/>
    <property type="match status" value="1"/>
</dbReference>
<proteinExistence type="inferred from homology"/>
<keyword evidence="3" id="KW-1133">Transmembrane helix</keyword>
<evidence type="ECO:0000259" key="4">
    <source>
        <dbReference type="Pfam" id="PF03435"/>
    </source>
</evidence>
<dbReference type="AlphaFoldDB" id="A0AAD1RDS9"/>
<dbReference type="GO" id="GO:0005811">
    <property type="term" value="C:lipid droplet"/>
    <property type="evidence" value="ECO:0007669"/>
    <property type="project" value="TreeGrafter"/>
</dbReference>
<comment type="similarity">
    <text evidence="1">Belongs to the saccharopine dehydrogenase family.</text>
</comment>